<proteinExistence type="inferred from homology"/>
<accession>A0A6B2EHL5</accession>
<sequence>MSAKINAEIEECVRNNISWANLPAHLKQILRNTPKDYDRYVFNYSLKNQLRYRGNLVRRVFRNEQRYYELLVEKSVSYLCLFPYHLADIVTKGLRVTPFNYYLDVLSFLLRNDKSYDTLPNFTAVDCLRVLGIGRNEYLALISEMKTNSSKLFRKPNPLHFLPKFPVRINIEPAWKIEVGYVLETDIRFVNDAERSLIDDLIDFGSRTVGQVDYVVVHSLYRKGLVYLDVPISGEDKICIPPLKNFVMNRVCGDYFENLLYKVFVSTDEHMTISELAQMLQVNLDTVKHAVSLLCRLGFARKKTEIVVANLHGSWDNVESIEEERPQITPLNYHSLLMNETNDGLVDAKGKAGNDSPIVDMEEIVNLSATECTSSDGTSDFSIINNSSSSSTECKTPAMKKKPSKEVNVTPPEDVQDNRSLIKPLDVNVGGKRIGFLFDSTLAAFLMMGNLSPGLKNHAVTMFEVGKLCDESMDTFLAELEKVSLLDAEGEGEVSRYFAHAVILRSTIIALRNNLSCGLDLLRLECLESLDYKTRDRLLEKKYKFICSAAPLTSSFTHLLSIPFFGQFYKSCDTSHLWLRMFYYHISGFGPPSLLLTRGTVLKSLPRIFLGYGKLLVTIVHTDSYVLNTDNFLALNDQLKNGSVLVQGYGIRQPAEIRYESFPFLKSDSIRHKWAKHRAVEKLSSHLDLSSTCGYITFLNTGVPDLGCEVNHDVNVHLKRPERRKGRRNSGPSITPSMEDSTISKDASPAVTPTVPNELLTPLDGSEITIHKSRSELAKLKSPDEEHFAVTPKSTSPSNVFRSEDCNELLETELEELAQCERGGKELVSQNSIEISIVDIPEEDVGKEDSGEDWTLLDVTFGVPLFDVDCNTRICESLVKHLVSDENLQILQEANNEMNRRFLLFVSQCLYFEDENIGVVKIGRLIPQPRINLAFENGKVGYWNGK</sequence>
<feature type="domain" description="FAM91 N-terminal" evidence="3">
    <location>
        <begin position="12"/>
        <end position="315"/>
    </location>
</feature>
<comment type="similarity">
    <text evidence="1">Belongs to the FAM91 family.</text>
</comment>
<feature type="compositionally biased region" description="Polar residues" evidence="2">
    <location>
        <begin position="730"/>
        <end position="745"/>
    </location>
</feature>
<dbReference type="AlphaFoldDB" id="A0A6B2EHL5"/>
<evidence type="ECO:0000256" key="2">
    <source>
        <dbReference type="SAM" id="MobiDB-lite"/>
    </source>
</evidence>
<dbReference type="InterPro" id="IPR039199">
    <property type="entry name" value="FAM91"/>
</dbReference>
<reference evidence="5" key="1">
    <citation type="submission" date="2019-10" db="EMBL/GenBank/DDBJ databases">
        <title>Short sand fly seasons in Tbilisi, Georgia, hinder development of host immunity to saliva of the visceral leishmaniasis vector Phlebotomus kandelakii.</title>
        <authorList>
            <person name="Oliveira F."/>
            <person name="Giorgobiani E."/>
            <person name="Guimaraes-Costa A.B."/>
            <person name="Abdeladhim M."/>
            <person name="Oristian J."/>
            <person name="Tskhvaradze L."/>
            <person name="Tsertsvadze N."/>
            <person name="Zakalashvili M."/>
            <person name="Valenzuela J.G."/>
            <person name="Kamhawi S."/>
        </authorList>
    </citation>
    <scope>NUCLEOTIDE SEQUENCE</scope>
    <source>
        <strain evidence="5">Wild-capture in Tbilisi</strain>
        <tissue evidence="5">Salivary glands</tissue>
    </source>
</reference>
<dbReference type="Pfam" id="PF14647">
    <property type="entry name" value="FAM91_N"/>
    <property type="match status" value="1"/>
</dbReference>
<dbReference type="EMBL" id="GIFK01005256">
    <property type="protein sequence ID" value="NBJ62959.1"/>
    <property type="molecule type" value="Transcribed_RNA"/>
</dbReference>
<feature type="region of interest" description="Disordered" evidence="2">
    <location>
        <begin position="781"/>
        <end position="800"/>
    </location>
</feature>
<evidence type="ECO:0000313" key="5">
    <source>
        <dbReference type="EMBL" id="NBJ62959.1"/>
    </source>
</evidence>
<dbReference type="PROSITE" id="PS50096">
    <property type="entry name" value="IQ"/>
    <property type="match status" value="1"/>
</dbReference>
<dbReference type="InterPro" id="IPR028097">
    <property type="entry name" value="FAM91_C_dom"/>
</dbReference>
<evidence type="ECO:0000256" key="1">
    <source>
        <dbReference type="ARBA" id="ARBA00010319"/>
    </source>
</evidence>
<name>A0A6B2EHL5_9DIPT</name>
<organism evidence="5">
    <name type="scientific">Phlebotomus kandelakii</name>
    <dbReference type="NCBI Taxonomy" id="1109342"/>
    <lineage>
        <taxon>Eukaryota</taxon>
        <taxon>Metazoa</taxon>
        <taxon>Ecdysozoa</taxon>
        <taxon>Arthropoda</taxon>
        <taxon>Hexapoda</taxon>
        <taxon>Insecta</taxon>
        <taxon>Pterygota</taxon>
        <taxon>Neoptera</taxon>
        <taxon>Endopterygota</taxon>
        <taxon>Diptera</taxon>
        <taxon>Nematocera</taxon>
        <taxon>Psychodoidea</taxon>
        <taxon>Psychodidae</taxon>
        <taxon>Phlebotomus</taxon>
        <taxon>Larroussius</taxon>
    </lineage>
</organism>
<protein>
    <recommendedName>
        <fullName evidence="6">Protein FAM91A1</fullName>
    </recommendedName>
</protein>
<dbReference type="PANTHER" id="PTHR28441">
    <property type="entry name" value="PROTEIN FAM91A1"/>
    <property type="match status" value="1"/>
</dbReference>
<feature type="compositionally biased region" description="Basic residues" evidence="2">
    <location>
        <begin position="719"/>
        <end position="728"/>
    </location>
</feature>
<evidence type="ECO:0000259" key="4">
    <source>
        <dbReference type="Pfam" id="PF14648"/>
    </source>
</evidence>
<feature type="region of interest" description="Disordered" evidence="2">
    <location>
        <begin position="392"/>
        <end position="415"/>
    </location>
</feature>
<dbReference type="Pfam" id="PF14648">
    <property type="entry name" value="FAM91_C"/>
    <property type="match status" value="1"/>
</dbReference>
<evidence type="ECO:0000259" key="3">
    <source>
        <dbReference type="Pfam" id="PF14647"/>
    </source>
</evidence>
<evidence type="ECO:0008006" key="6">
    <source>
        <dbReference type="Google" id="ProtNLM"/>
    </source>
</evidence>
<feature type="region of interest" description="Disordered" evidence="2">
    <location>
        <begin position="719"/>
        <end position="761"/>
    </location>
</feature>
<dbReference type="PANTHER" id="PTHR28441:SF2">
    <property type="entry name" value="PROTEIN FAM91A1"/>
    <property type="match status" value="1"/>
</dbReference>
<dbReference type="InterPro" id="IPR028091">
    <property type="entry name" value="FAM91_N_dom"/>
</dbReference>
<feature type="domain" description="FAM91 C-terminal" evidence="4">
    <location>
        <begin position="432"/>
        <end position="911"/>
    </location>
</feature>